<sequence length="684" mass="76913">MSTSSETANIIENMDNLVGDGTLLRFQPFSSCLDPNFWFKVCQLKLDVDKLEEVHRSLIGYYDSKSSPFVSLDCSSFNQEVNYETSSKYIAHGHCLNKNTIDSFKNCDKNELLKEFGERMLNDFRSGKAIEDPSIIPVFDILMYSDLKKFIFYYWFAFPSLANPKYYLTDTPTILKNTFSAAQFDLLVSGFQNLNINQRGFFGVVSTDDGNLKVMTLKQYIDVLQNNVENDFTNYLVFADPSDLLNNPGWPLRNLLYLILLHCPSIRNSVLRVIALRGSPTSKFSTSMLFNIKLSSNIEMGFQPDDIAFVGWEKNSKGIFCPKYVDLSKTMDSKKQARESVDLNLKLMKWRIAPDLNLDVIAQSKCLIIGAGTLGCCIARNLMSWGVRNITFIDSGKVSYSNPVRQSLYKHAHCINANTYKATAAAEALREIYPEINSKGVVMSIPMPGHAANIDDHENINLLSELIENHDVIFLVTDSRESRWLPTMLSTLHNKLAITAALGFDSYLVLRHGVVVQDVSTNEKKLGCYFCNDVTAPGNSLVDRTLDQQCTVTRPGVSSIAGALAVELFVSCIQLKYNAPANATSCLGVIPHSIRGFLCDFQQIMPCTPSFFQCIACSLKVVNDFLNNREEFLLNVFRNPNYLEDLTGLTDLKNKFENIQILELNDSDVEDSETYNDQTVTAID</sequence>
<dbReference type="PANTHER" id="PTHR10953">
    <property type="entry name" value="UBIQUITIN-ACTIVATING ENZYME E1"/>
    <property type="match status" value="1"/>
</dbReference>
<dbReference type="InterPro" id="IPR035985">
    <property type="entry name" value="Ubiquitin-activating_enz"/>
</dbReference>
<evidence type="ECO:0000256" key="8">
    <source>
        <dbReference type="ARBA" id="ARBA00023006"/>
    </source>
</evidence>
<keyword evidence="6 10" id="KW-0833">Ubl conjugation pathway</keyword>
<keyword evidence="8 10" id="KW-0072">Autophagy</keyword>
<keyword evidence="13" id="KW-1185">Reference proteome</keyword>
<protein>
    <recommendedName>
        <fullName evidence="3 10">Ubiquitin-like modifier-activating enzyme ATG7</fullName>
    </recommendedName>
    <alternativeName>
        <fullName evidence="10">Autophagy-related protein 7</fullName>
    </alternativeName>
</protein>
<evidence type="ECO:0000256" key="6">
    <source>
        <dbReference type="ARBA" id="ARBA00022786"/>
    </source>
</evidence>
<dbReference type="GO" id="GO:0006995">
    <property type="term" value="P:cellular response to nitrogen starvation"/>
    <property type="evidence" value="ECO:0007669"/>
    <property type="project" value="TreeGrafter"/>
</dbReference>
<comment type="function">
    <text evidence="10">E1-like activating enzyme involved in the 2 ubiquitin-like systems required for autophagy.</text>
</comment>
<comment type="subcellular location">
    <subcellularLocation>
        <location evidence="10">Cytoplasm</location>
    </subcellularLocation>
    <subcellularLocation>
        <location evidence="10">Preautophagosomal structure</location>
    </subcellularLocation>
</comment>
<dbReference type="Gene3D" id="3.40.140.100">
    <property type="entry name" value="Ubiquitin-like modifier-activating enzyme ATG7 C-terminal domain"/>
    <property type="match status" value="1"/>
</dbReference>
<keyword evidence="7 10" id="KW-0653">Protein transport</keyword>
<evidence type="ECO:0000313" key="13">
    <source>
        <dbReference type="Proteomes" id="UP000694846"/>
    </source>
</evidence>
<dbReference type="GO" id="GO:0015031">
    <property type="term" value="P:protein transport"/>
    <property type="evidence" value="ECO:0007669"/>
    <property type="project" value="UniProtKB-UniRule"/>
</dbReference>
<dbReference type="PANTHER" id="PTHR10953:SF3">
    <property type="entry name" value="UBIQUITIN-LIKE MODIFIER-ACTIVATING ENZYME ATG7"/>
    <property type="match status" value="1"/>
</dbReference>
<dbReference type="Gene3D" id="3.40.140.70">
    <property type="entry name" value="Ubiquitin-like modifier-activating enzyme ATG7 N-terminal domain"/>
    <property type="match status" value="1"/>
</dbReference>
<feature type="domain" description="Ubiquitin-like modifier-activating enzyme Atg7 N-terminal" evidence="12">
    <location>
        <begin position="24"/>
        <end position="331"/>
    </location>
</feature>
<evidence type="ECO:0000256" key="10">
    <source>
        <dbReference type="RuleBase" id="RU366022"/>
    </source>
</evidence>
<dbReference type="AlphaFoldDB" id="A0A8B8GMW1"/>
<comment type="subunit">
    <text evidence="2 10">Homodimer.</text>
</comment>
<feature type="domain" description="THIF-type NAD/FAD binding fold" evidence="11">
    <location>
        <begin position="348"/>
        <end position="576"/>
    </location>
</feature>
<evidence type="ECO:0000313" key="14">
    <source>
        <dbReference type="RefSeq" id="XP_025423936.1"/>
    </source>
</evidence>
<accession>A0A8B8GMW1</accession>
<evidence type="ECO:0000256" key="1">
    <source>
        <dbReference type="ARBA" id="ARBA00010931"/>
    </source>
</evidence>
<feature type="active site" description="Glycyl thioester intermediate" evidence="9">
    <location>
        <position position="550"/>
    </location>
</feature>
<dbReference type="GO" id="GO:0000407">
    <property type="term" value="C:phagophore assembly site"/>
    <property type="evidence" value="ECO:0007669"/>
    <property type="project" value="UniProtKB-SubCell"/>
</dbReference>
<dbReference type="InterPro" id="IPR045886">
    <property type="entry name" value="ThiF/MoeB/HesA"/>
</dbReference>
<dbReference type="RefSeq" id="XP_025423936.1">
    <property type="nucleotide sequence ID" value="XM_025568151.1"/>
</dbReference>
<evidence type="ECO:0000256" key="9">
    <source>
        <dbReference type="PIRSR" id="PIRSR606285-1"/>
    </source>
</evidence>
<dbReference type="CTD" id="10533"/>
<dbReference type="Proteomes" id="UP000694846">
    <property type="component" value="Unplaced"/>
</dbReference>
<dbReference type="GO" id="GO:0032446">
    <property type="term" value="P:protein modification by small protein conjugation"/>
    <property type="evidence" value="ECO:0007669"/>
    <property type="project" value="TreeGrafter"/>
</dbReference>
<evidence type="ECO:0000259" key="11">
    <source>
        <dbReference type="Pfam" id="PF00899"/>
    </source>
</evidence>
<dbReference type="Pfam" id="PF00899">
    <property type="entry name" value="ThiF"/>
    <property type="match status" value="1"/>
</dbReference>
<keyword evidence="5 10" id="KW-0963">Cytoplasm</keyword>
<dbReference type="FunFam" id="3.40.50.720:FF:000395">
    <property type="entry name" value="ubiquitin-like modifier-activating enzyme ATG7"/>
    <property type="match status" value="1"/>
</dbReference>
<evidence type="ECO:0000259" key="12">
    <source>
        <dbReference type="Pfam" id="PF16420"/>
    </source>
</evidence>
<name>A0A8B8GMW1_9HEMI</name>
<dbReference type="GO" id="GO:0019779">
    <property type="term" value="F:Atg8 activating enzyme activity"/>
    <property type="evidence" value="ECO:0007669"/>
    <property type="project" value="TreeGrafter"/>
</dbReference>
<comment type="similarity">
    <text evidence="1 10">Belongs to the ATG7 family.</text>
</comment>
<dbReference type="GO" id="GO:0034727">
    <property type="term" value="P:piecemeal microautophagy of the nucleus"/>
    <property type="evidence" value="ECO:0007669"/>
    <property type="project" value="TreeGrafter"/>
</dbReference>
<dbReference type="GO" id="GO:0019778">
    <property type="term" value="F:Atg12 activating enzyme activity"/>
    <property type="evidence" value="ECO:0007669"/>
    <property type="project" value="TreeGrafter"/>
</dbReference>
<keyword evidence="4 10" id="KW-0813">Transport</keyword>
<dbReference type="InterPro" id="IPR000594">
    <property type="entry name" value="ThiF_NAD_FAD-bd"/>
</dbReference>
<dbReference type="GO" id="GO:0000045">
    <property type="term" value="P:autophagosome assembly"/>
    <property type="evidence" value="ECO:0007669"/>
    <property type="project" value="TreeGrafter"/>
</dbReference>
<dbReference type="InterPro" id="IPR032197">
    <property type="entry name" value="Atg7_N"/>
</dbReference>
<evidence type="ECO:0000256" key="2">
    <source>
        <dbReference type="ARBA" id="ARBA00011738"/>
    </source>
</evidence>
<proteinExistence type="inferred from homology"/>
<dbReference type="GO" id="GO:0000422">
    <property type="term" value="P:autophagy of mitochondrion"/>
    <property type="evidence" value="ECO:0007669"/>
    <property type="project" value="TreeGrafter"/>
</dbReference>
<evidence type="ECO:0000256" key="7">
    <source>
        <dbReference type="ARBA" id="ARBA00022927"/>
    </source>
</evidence>
<dbReference type="NCBIfam" id="TIGR01381">
    <property type="entry name" value="E1_like_apg7"/>
    <property type="match status" value="1"/>
</dbReference>
<evidence type="ECO:0000256" key="3">
    <source>
        <dbReference type="ARBA" id="ARBA00017647"/>
    </source>
</evidence>
<dbReference type="GeneID" id="112693195"/>
<dbReference type="Gene3D" id="3.40.50.720">
    <property type="entry name" value="NAD(P)-binding Rossmann-like Domain"/>
    <property type="match status" value="1"/>
</dbReference>
<dbReference type="Pfam" id="PF16420">
    <property type="entry name" value="ATG7_N"/>
    <property type="match status" value="1"/>
</dbReference>
<organism evidence="13 14">
    <name type="scientific">Sipha flava</name>
    <name type="common">yellow sugarcane aphid</name>
    <dbReference type="NCBI Taxonomy" id="143950"/>
    <lineage>
        <taxon>Eukaryota</taxon>
        <taxon>Metazoa</taxon>
        <taxon>Ecdysozoa</taxon>
        <taxon>Arthropoda</taxon>
        <taxon>Hexapoda</taxon>
        <taxon>Insecta</taxon>
        <taxon>Pterygota</taxon>
        <taxon>Neoptera</taxon>
        <taxon>Paraneoptera</taxon>
        <taxon>Hemiptera</taxon>
        <taxon>Sternorrhyncha</taxon>
        <taxon>Aphidomorpha</taxon>
        <taxon>Aphidoidea</taxon>
        <taxon>Aphididae</taxon>
        <taxon>Sipha</taxon>
    </lineage>
</organism>
<dbReference type="InterPro" id="IPR042523">
    <property type="entry name" value="Atg7_N_2"/>
</dbReference>
<gene>
    <name evidence="14" type="primary">LOC112693195</name>
</gene>
<reference evidence="14" key="1">
    <citation type="submission" date="2025-08" db="UniProtKB">
        <authorList>
            <consortium name="RefSeq"/>
        </authorList>
    </citation>
    <scope>IDENTIFICATION</scope>
    <source>
        <tissue evidence="14">Whole body</tissue>
    </source>
</reference>
<dbReference type="InterPro" id="IPR006285">
    <property type="entry name" value="Atg7"/>
</dbReference>
<evidence type="ECO:0000256" key="5">
    <source>
        <dbReference type="ARBA" id="ARBA00022490"/>
    </source>
</evidence>
<evidence type="ECO:0000256" key="4">
    <source>
        <dbReference type="ARBA" id="ARBA00022448"/>
    </source>
</evidence>
<dbReference type="InterPro" id="IPR042522">
    <property type="entry name" value="Atg7_N_1"/>
</dbReference>
<dbReference type="OrthoDB" id="338614at2759"/>
<dbReference type="SUPFAM" id="SSF69572">
    <property type="entry name" value="Activating enzymes of the ubiquitin-like proteins"/>
    <property type="match status" value="1"/>
</dbReference>